<accession>A0A5N6XYN5</accession>
<organism evidence="1">
    <name type="scientific">Aspergillus arachidicola</name>
    <dbReference type="NCBI Taxonomy" id="656916"/>
    <lineage>
        <taxon>Eukaryota</taxon>
        <taxon>Fungi</taxon>
        <taxon>Dikarya</taxon>
        <taxon>Ascomycota</taxon>
        <taxon>Pezizomycotina</taxon>
        <taxon>Eurotiomycetes</taxon>
        <taxon>Eurotiomycetidae</taxon>
        <taxon>Eurotiales</taxon>
        <taxon>Aspergillaceae</taxon>
        <taxon>Aspergillus</taxon>
        <taxon>Aspergillus subgen. Circumdati</taxon>
    </lineage>
</organism>
<proteinExistence type="predicted"/>
<dbReference type="InterPro" id="IPR051678">
    <property type="entry name" value="AGP_Transferase"/>
</dbReference>
<evidence type="ECO:0000313" key="1">
    <source>
        <dbReference type="EMBL" id="KAE8338314.1"/>
    </source>
</evidence>
<dbReference type="OrthoDB" id="5327538at2759"/>
<dbReference type="AlphaFoldDB" id="A0A5N6XYN5"/>
<reference evidence="1" key="1">
    <citation type="submission" date="2019-04" db="EMBL/GenBank/DDBJ databases">
        <title>Friends and foes A comparative genomics study of 23 Aspergillus species from section Flavi.</title>
        <authorList>
            <consortium name="DOE Joint Genome Institute"/>
            <person name="Kjaerbolling I."/>
            <person name="Vesth T."/>
            <person name="Frisvad J.C."/>
            <person name="Nybo J.L."/>
            <person name="Theobald S."/>
            <person name="Kildgaard S."/>
            <person name="Isbrandt T."/>
            <person name="Kuo A."/>
            <person name="Sato A."/>
            <person name="Lyhne E.K."/>
            <person name="Kogle M.E."/>
            <person name="Wiebenga A."/>
            <person name="Kun R.S."/>
            <person name="Lubbers R.J."/>
            <person name="Makela M.R."/>
            <person name="Barry K."/>
            <person name="Chovatia M."/>
            <person name="Clum A."/>
            <person name="Daum C."/>
            <person name="Haridas S."/>
            <person name="He G."/>
            <person name="LaButti K."/>
            <person name="Lipzen A."/>
            <person name="Mondo S."/>
            <person name="Riley R."/>
            <person name="Salamov A."/>
            <person name="Simmons B.A."/>
            <person name="Magnuson J.K."/>
            <person name="Henrissat B."/>
            <person name="Mortensen U.H."/>
            <person name="Larsen T.O."/>
            <person name="Devries R.P."/>
            <person name="Grigoriev I.V."/>
            <person name="Machida M."/>
            <person name="Baker S.E."/>
            <person name="Andersen M.R."/>
        </authorList>
    </citation>
    <scope>NUCLEOTIDE SEQUENCE</scope>
    <source>
        <strain evidence="1">CBS 117612</strain>
    </source>
</reference>
<evidence type="ECO:0008006" key="2">
    <source>
        <dbReference type="Google" id="ProtNLM"/>
    </source>
</evidence>
<protein>
    <recommendedName>
        <fullName evidence="2">Aminoglycoside phosphotransferase domain-containing protein</fullName>
    </recommendedName>
</protein>
<dbReference type="PANTHER" id="PTHR21310">
    <property type="entry name" value="AMINOGLYCOSIDE PHOSPHOTRANSFERASE-RELATED-RELATED"/>
    <property type="match status" value="1"/>
</dbReference>
<gene>
    <name evidence="1" type="ORF">BDV24DRAFT_166517</name>
</gene>
<dbReference type="InterPro" id="IPR011009">
    <property type="entry name" value="Kinase-like_dom_sf"/>
</dbReference>
<dbReference type="PANTHER" id="PTHR21310:SF15">
    <property type="entry name" value="AMINOGLYCOSIDE PHOSPHOTRANSFERASE DOMAIN-CONTAINING PROTEIN"/>
    <property type="match status" value="1"/>
</dbReference>
<sequence>MPTSLQHRGVLDTPVFDPQNHLVEKWLVQIPSTGNSDVPSELVEYLVASEYATLRFLELMKIPAPRAFTYGLAPEPSNRVGVSYIVMQALPGRPFYAHKVSPSQKAKVLEQVAEIILEIYKHPVPSAGSPVVDKGQIQISTLAKDRFVDLSTSGPFTTPLEYILAITGQYMDLIADSQLHHKHPLEAFQFYHYLHRNGAAIVAADMQGSFFLKHVDDKGNHLLVDEVFNIVSIVSCNLPVPITDDDRLLANALRERGTFDLASYAEGYDIMRRLHHGLGHGSTTGEVRCLLKGMTEAVSGEQIDALEQWIESQRERRRRDSRWRAIHDLCVEQHENRVALGNLGDLRAYD</sequence>
<dbReference type="SUPFAM" id="SSF56112">
    <property type="entry name" value="Protein kinase-like (PK-like)"/>
    <property type="match status" value="1"/>
</dbReference>
<dbReference type="EMBL" id="ML737169">
    <property type="protein sequence ID" value="KAE8338314.1"/>
    <property type="molecule type" value="Genomic_DNA"/>
</dbReference>
<name>A0A5N6XYN5_9EURO</name>
<dbReference type="Proteomes" id="UP000325558">
    <property type="component" value="Unassembled WGS sequence"/>
</dbReference>